<feature type="domain" description="Protein kinase" evidence="3">
    <location>
        <begin position="1"/>
        <end position="106"/>
    </location>
</feature>
<dbReference type="AlphaFoldDB" id="A0AAV1B6V8"/>
<protein>
    <recommendedName>
        <fullName evidence="3">Protein kinase domain-containing protein</fullName>
    </recommendedName>
</protein>
<dbReference type="Gene3D" id="1.10.510.10">
    <property type="entry name" value="Transferase(Phosphotransferase) domain 1"/>
    <property type="match status" value="1"/>
</dbReference>
<evidence type="ECO:0000313" key="5">
    <source>
        <dbReference type="Proteomes" id="UP001157006"/>
    </source>
</evidence>
<dbReference type="PANTHER" id="PTHR27007">
    <property type="match status" value="1"/>
</dbReference>
<accession>A0AAV1B6V8</accession>
<dbReference type="InterPro" id="IPR011009">
    <property type="entry name" value="Kinase-like_dom_sf"/>
</dbReference>
<reference evidence="4 5" key="1">
    <citation type="submission" date="2023-01" db="EMBL/GenBank/DDBJ databases">
        <authorList>
            <person name="Kreplak J."/>
        </authorList>
    </citation>
    <scope>NUCLEOTIDE SEQUENCE [LARGE SCALE GENOMIC DNA]</scope>
</reference>
<dbReference type="GO" id="GO:0005524">
    <property type="term" value="F:ATP binding"/>
    <property type="evidence" value="ECO:0007669"/>
    <property type="project" value="UniProtKB-KW"/>
</dbReference>
<keyword evidence="5" id="KW-1185">Reference proteome</keyword>
<evidence type="ECO:0000313" key="4">
    <source>
        <dbReference type="EMBL" id="CAI8617993.1"/>
    </source>
</evidence>
<dbReference type="PROSITE" id="PS50011">
    <property type="entry name" value="PROTEIN_KINASE_DOM"/>
    <property type="match status" value="1"/>
</dbReference>
<name>A0AAV1B6V8_VICFA</name>
<keyword evidence="1" id="KW-0547">Nucleotide-binding</keyword>
<dbReference type="GO" id="GO:0004672">
    <property type="term" value="F:protein kinase activity"/>
    <property type="evidence" value="ECO:0007669"/>
    <property type="project" value="InterPro"/>
</dbReference>
<dbReference type="EMBL" id="OX451741">
    <property type="protein sequence ID" value="CAI8617993.1"/>
    <property type="molecule type" value="Genomic_DNA"/>
</dbReference>
<evidence type="ECO:0000256" key="2">
    <source>
        <dbReference type="ARBA" id="ARBA00022840"/>
    </source>
</evidence>
<dbReference type="InterPro" id="IPR000719">
    <property type="entry name" value="Prot_kinase_dom"/>
</dbReference>
<evidence type="ECO:0000259" key="3">
    <source>
        <dbReference type="PROSITE" id="PS50011"/>
    </source>
</evidence>
<dbReference type="SUPFAM" id="SSF56112">
    <property type="entry name" value="Protein kinase-like (PK-like)"/>
    <property type="match status" value="1"/>
</dbReference>
<organism evidence="4 5">
    <name type="scientific">Vicia faba</name>
    <name type="common">Broad bean</name>
    <name type="synonym">Faba vulgaris</name>
    <dbReference type="NCBI Taxonomy" id="3906"/>
    <lineage>
        <taxon>Eukaryota</taxon>
        <taxon>Viridiplantae</taxon>
        <taxon>Streptophyta</taxon>
        <taxon>Embryophyta</taxon>
        <taxon>Tracheophyta</taxon>
        <taxon>Spermatophyta</taxon>
        <taxon>Magnoliopsida</taxon>
        <taxon>eudicotyledons</taxon>
        <taxon>Gunneridae</taxon>
        <taxon>Pentapetalae</taxon>
        <taxon>rosids</taxon>
        <taxon>fabids</taxon>
        <taxon>Fabales</taxon>
        <taxon>Fabaceae</taxon>
        <taxon>Papilionoideae</taxon>
        <taxon>50 kb inversion clade</taxon>
        <taxon>NPAAA clade</taxon>
        <taxon>Hologalegina</taxon>
        <taxon>IRL clade</taxon>
        <taxon>Fabeae</taxon>
        <taxon>Vicia</taxon>
    </lineage>
</organism>
<dbReference type="Pfam" id="PF00069">
    <property type="entry name" value="Pkinase"/>
    <property type="match status" value="1"/>
</dbReference>
<sequence>MLDSNFNTKLGDFGLARLMDHEKGSETTVVAGTSGYLAPEYMDTGKARKESDIFSFGIVLLEIACGKKAILHQELEGEVPLVEWVWELYGLRNLTVAVDPKLCGGI</sequence>
<keyword evidence="2" id="KW-0067">ATP-binding</keyword>
<dbReference type="InterPro" id="IPR050528">
    <property type="entry name" value="L-type_Lectin-RKs"/>
</dbReference>
<dbReference type="Proteomes" id="UP001157006">
    <property type="component" value="Chromosome 6"/>
</dbReference>
<evidence type="ECO:0000256" key="1">
    <source>
        <dbReference type="ARBA" id="ARBA00022741"/>
    </source>
</evidence>
<proteinExistence type="predicted"/>
<gene>
    <name evidence="4" type="ORF">VFH_VI102200</name>
</gene>